<evidence type="ECO:0000313" key="2">
    <source>
        <dbReference type="Proteomes" id="UP000887013"/>
    </source>
</evidence>
<name>A0A8X6MAA4_NEPPI</name>
<keyword evidence="2" id="KW-1185">Reference proteome</keyword>
<gene>
    <name evidence="1" type="primary">NOO_LOCUS1934</name>
    <name evidence="1" type="ORF">NPIL_323341</name>
</gene>
<protein>
    <submittedName>
        <fullName evidence="1">Uncharacterized protein</fullName>
    </submittedName>
</protein>
<organism evidence="1 2">
    <name type="scientific">Nephila pilipes</name>
    <name type="common">Giant wood spider</name>
    <name type="synonym">Nephila maculata</name>
    <dbReference type="NCBI Taxonomy" id="299642"/>
    <lineage>
        <taxon>Eukaryota</taxon>
        <taxon>Metazoa</taxon>
        <taxon>Ecdysozoa</taxon>
        <taxon>Arthropoda</taxon>
        <taxon>Chelicerata</taxon>
        <taxon>Arachnida</taxon>
        <taxon>Araneae</taxon>
        <taxon>Araneomorphae</taxon>
        <taxon>Entelegynae</taxon>
        <taxon>Araneoidea</taxon>
        <taxon>Nephilidae</taxon>
        <taxon>Nephila</taxon>
    </lineage>
</organism>
<dbReference type="Proteomes" id="UP000887013">
    <property type="component" value="Unassembled WGS sequence"/>
</dbReference>
<reference evidence="1" key="1">
    <citation type="submission" date="2020-08" db="EMBL/GenBank/DDBJ databases">
        <title>Multicomponent nature underlies the extraordinary mechanical properties of spider dragline silk.</title>
        <authorList>
            <person name="Kono N."/>
            <person name="Nakamura H."/>
            <person name="Mori M."/>
            <person name="Yoshida Y."/>
            <person name="Ohtoshi R."/>
            <person name="Malay A.D."/>
            <person name="Moran D.A.P."/>
            <person name="Tomita M."/>
            <person name="Numata K."/>
            <person name="Arakawa K."/>
        </authorList>
    </citation>
    <scope>NUCLEOTIDE SEQUENCE</scope>
</reference>
<proteinExistence type="predicted"/>
<evidence type="ECO:0000313" key="1">
    <source>
        <dbReference type="EMBL" id="GFS34487.1"/>
    </source>
</evidence>
<comment type="caution">
    <text evidence="1">The sequence shown here is derived from an EMBL/GenBank/DDBJ whole genome shotgun (WGS) entry which is preliminary data.</text>
</comment>
<dbReference type="EMBL" id="BMAW01042493">
    <property type="protein sequence ID" value="GFS34487.1"/>
    <property type="molecule type" value="Genomic_DNA"/>
</dbReference>
<dbReference type="OrthoDB" id="10051381at2759"/>
<sequence length="161" mass="18710">MPRRKSNLGCHTRGVEAFRRVIANEIEEEQASAKERNRQRMAQIHAEEAAKRQNAWRSRFVPSDQPSYLLYLRSQQNERDRTSQKKKKLVHLFKTAIDMMPSDTYIIVINADKTPAGERVRVFSAPTVDEVTIIIVGDQFQLSHIVLHRRNDQLTKVAETR</sequence>
<dbReference type="AlphaFoldDB" id="A0A8X6MAA4"/>
<accession>A0A8X6MAA4</accession>